<dbReference type="CDD" id="cd13432">
    <property type="entry name" value="LDT_IgD_like_2"/>
    <property type="match status" value="1"/>
</dbReference>
<dbReference type="Pfam" id="PF03734">
    <property type="entry name" value="YkuD"/>
    <property type="match status" value="1"/>
</dbReference>
<organism evidence="18 20">
    <name type="scientific">Corynebacterium bovis</name>
    <dbReference type="NCBI Taxonomy" id="36808"/>
    <lineage>
        <taxon>Bacteria</taxon>
        <taxon>Bacillati</taxon>
        <taxon>Actinomycetota</taxon>
        <taxon>Actinomycetes</taxon>
        <taxon>Mycobacteriales</taxon>
        <taxon>Corynebacteriaceae</taxon>
        <taxon>Corynebacterium</taxon>
    </lineage>
</organism>
<feature type="chain" id="PRO_5038237573" description="L,D-TPase catalytic domain-containing protein" evidence="15">
    <location>
        <begin position="28"/>
        <end position="402"/>
    </location>
</feature>
<evidence type="ECO:0000256" key="14">
    <source>
        <dbReference type="SAM" id="MobiDB-lite"/>
    </source>
</evidence>
<keyword evidence="11 13" id="KW-0961">Cell wall biogenesis/degradation</keyword>
<dbReference type="InterPro" id="IPR038063">
    <property type="entry name" value="Transpep_catalytic_dom"/>
</dbReference>
<protein>
    <recommendedName>
        <fullName evidence="16">L,D-TPase catalytic domain-containing protein</fullName>
    </recommendedName>
</protein>
<reference evidence="19 20" key="1">
    <citation type="submission" date="2018-01" db="EMBL/GenBank/DDBJ databases">
        <title>Twenty Corynebacterium bovis Genomes.</title>
        <authorList>
            <person name="Gulvik C.A."/>
        </authorList>
    </citation>
    <scope>NUCLEOTIDE SEQUENCE [LARGE SCALE GENOMIC DNA]</scope>
    <source>
        <strain evidence="18 20">16-2004</strain>
        <strain evidence="17 19">F6900</strain>
    </source>
</reference>
<dbReference type="FunFam" id="2.40.440.10:FF:000005">
    <property type="entry name" value="L,D-transpeptidase 2"/>
    <property type="match status" value="1"/>
</dbReference>
<evidence type="ECO:0000313" key="20">
    <source>
        <dbReference type="Proteomes" id="UP000278422"/>
    </source>
</evidence>
<evidence type="ECO:0000259" key="16">
    <source>
        <dbReference type="PROSITE" id="PS52029"/>
    </source>
</evidence>
<keyword evidence="5 13" id="KW-0133">Cell shape</keyword>
<sequence>MFTHRRPGRRPATTALRLIVASTAAVALATTAACTIDKGDGSQSSASGSSADSTENAPKAPTSNVKDGATGVSVTEPVTVKGEGLSRVSLTDADGTVVDGDLDTAAGTWTSTGGLNYSTTYTLTAAAGDRTLSETFTTFAPETVTNGALAPLDGATVGVGQTIALRFDEVIHDRRAVEKLIKVTTEPSVEGAFYWVSNQEVRWRPKDHWAPGTHVTVDAALKGHDLGGGTYGEVDRHAAFTIGDEVVGKVDDANKILTFYKNGEEWRSMPVSMGKDKYPTPNGTYIVGDQVPSIVMDSSTFGLAVSAPEGYRSNIQWATQMSYSGIYIHSAPWNVGIQGVQNDSHGCLNVSPENAEWVYENVKRGDLVEVSGTLGPTLDGTDGLGDWNIPWDVWSAGNADAA</sequence>
<feature type="active site" description="Proton donor/acceptor" evidence="13">
    <location>
        <position position="329"/>
    </location>
</feature>
<dbReference type="GO" id="GO:0071555">
    <property type="term" value="P:cell wall organization"/>
    <property type="evidence" value="ECO:0007669"/>
    <property type="project" value="UniProtKB-UniRule"/>
</dbReference>
<dbReference type="Gene3D" id="2.60.40.3780">
    <property type="match status" value="1"/>
</dbReference>
<comment type="pathway">
    <text evidence="12">Glycan biosynthesis.</text>
</comment>
<dbReference type="PROSITE" id="PS51257">
    <property type="entry name" value="PROKAR_LIPOPROTEIN"/>
    <property type="match status" value="1"/>
</dbReference>
<feature type="compositionally biased region" description="Low complexity" evidence="14">
    <location>
        <begin position="38"/>
        <end position="53"/>
    </location>
</feature>
<dbReference type="EMBL" id="PQNQ01000064">
    <property type="protein sequence ID" value="RRQ01460.1"/>
    <property type="molecule type" value="Genomic_DNA"/>
</dbReference>
<dbReference type="GO" id="GO:0008360">
    <property type="term" value="P:regulation of cell shape"/>
    <property type="evidence" value="ECO:0007669"/>
    <property type="project" value="UniProtKB-UniRule"/>
</dbReference>
<evidence type="ECO:0000256" key="11">
    <source>
        <dbReference type="ARBA" id="ARBA00023316"/>
    </source>
</evidence>
<feature type="region of interest" description="Disordered" evidence="14">
    <location>
        <begin position="38"/>
        <end position="78"/>
    </location>
</feature>
<accession>A0A426Q287</accession>
<evidence type="ECO:0000313" key="17">
    <source>
        <dbReference type="EMBL" id="RRO85617.1"/>
    </source>
</evidence>
<evidence type="ECO:0000256" key="9">
    <source>
        <dbReference type="ARBA" id="ARBA00023288"/>
    </source>
</evidence>
<keyword evidence="9" id="KW-0449">Lipoprotein</keyword>
<dbReference type="PANTHER" id="PTHR30582:SF2">
    <property type="entry name" value="L,D-TRANSPEPTIDASE YCIB-RELATED"/>
    <property type="match status" value="1"/>
</dbReference>
<evidence type="ECO:0000256" key="4">
    <source>
        <dbReference type="ARBA" id="ARBA00022729"/>
    </source>
</evidence>
<keyword evidence="3" id="KW-0808">Transferase</keyword>
<dbReference type="GO" id="GO:0005576">
    <property type="term" value="C:extracellular region"/>
    <property type="evidence" value="ECO:0007669"/>
    <property type="project" value="TreeGrafter"/>
</dbReference>
<dbReference type="EMBL" id="PQNK01000020">
    <property type="protein sequence ID" value="RRO85617.1"/>
    <property type="molecule type" value="Genomic_DNA"/>
</dbReference>
<keyword evidence="20" id="KW-1185">Reference proteome</keyword>
<keyword evidence="8" id="KW-0564">Palmitate</keyword>
<evidence type="ECO:0000256" key="1">
    <source>
        <dbReference type="ARBA" id="ARBA00004752"/>
    </source>
</evidence>
<evidence type="ECO:0000256" key="5">
    <source>
        <dbReference type="ARBA" id="ARBA00022960"/>
    </source>
</evidence>
<dbReference type="PANTHER" id="PTHR30582">
    <property type="entry name" value="L,D-TRANSPEPTIDASE"/>
    <property type="match status" value="1"/>
</dbReference>
<keyword evidence="10" id="KW-0012">Acyltransferase</keyword>
<evidence type="ECO:0000256" key="2">
    <source>
        <dbReference type="ARBA" id="ARBA00022475"/>
    </source>
</evidence>
<evidence type="ECO:0000313" key="19">
    <source>
        <dbReference type="Proteomes" id="UP000276526"/>
    </source>
</evidence>
<keyword evidence="6 13" id="KW-0573">Peptidoglycan synthesis</keyword>
<dbReference type="GO" id="GO:0016746">
    <property type="term" value="F:acyltransferase activity"/>
    <property type="evidence" value="ECO:0007669"/>
    <property type="project" value="UniProtKB-KW"/>
</dbReference>
<feature type="active site" description="Nucleophile" evidence="13">
    <location>
        <position position="347"/>
    </location>
</feature>
<dbReference type="Pfam" id="PF17964">
    <property type="entry name" value="Big_10"/>
    <property type="match status" value="1"/>
</dbReference>
<evidence type="ECO:0000256" key="10">
    <source>
        <dbReference type="ARBA" id="ARBA00023315"/>
    </source>
</evidence>
<dbReference type="GO" id="GO:0071972">
    <property type="term" value="F:peptidoglycan L,D-transpeptidase activity"/>
    <property type="evidence" value="ECO:0007669"/>
    <property type="project" value="TreeGrafter"/>
</dbReference>
<keyword evidence="7" id="KW-0472">Membrane</keyword>
<evidence type="ECO:0000256" key="15">
    <source>
        <dbReference type="SAM" id="SignalP"/>
    </source>
</evidence>
<dbReference type="PROSITE" id="PS52029">
    <property type="entry name" value="LD_TPASE"/>
    <property type="match status" value="1"/>
</dbReference>
<dbReference type="Proteomes" id="UP000278422">
    <property type="component" value="Unassembled WGS sequence"/>
</dbReference>
<evidence type="ECO:0000256" key="6">
    <source>
        <dbReference type="ARBA" id="ARBA00022984"/>
    </source>
</evidence>
<feature type="domain" description="L,D-TPase catalytic" evidence="16">
    <location>
        <begin position="246"/>
        <end position="371"/>
    </location>
</feature>
<dbReference type="SUPFAM" id="SSF141523">
    <property type="entry name" value="L,D-transpeptidase catalytic domain-like"/>
    <property type="match status" value="1"/>
</dbReference>
<evidence type="ECO:0000256" key="3">
    <source>
        <dbReference type="ARBA" id="ARBA00022679"/>
    </source>
</evidence>
<feature type="signal peptide" evidence="15">
    <location>
        <begin position="1"/>
        <end position="27"/>
    </location>
</feature>
<dbReference type="InterPro" id="IPR041280">
    <property type="entry name" value="Big_10"/>
</dbReference>
<evidence type="ECO:0000256" key="13">
    <source>
        <dbReference type="PROSITE-ProRule" id="PRU01373"/>
    </source>
</evidence>
<evidence type="ECO:0000256" key="7">
    <source>
        <dbReference type="ARBA" id="ARBA00023136"/>
    </source>
</evidence>
<evidence type="ECO:0000256" key="8">
    <source>
        <dbReference type="ARBA" id="ARBA00023139"/>
    </source>
</evidence>
<dbReference type="Gene3D" id="2.60.40.3710">
    <property type="match status" value="1"/>
</dbReference>
<evidence type="ECO:0000256" key="12">
    <source>
        <dbReference type="ARBA" id="ARBA00060592"/>
    </source>
</evidence>
<dbReference type="InterPro" id="IPR005490">
    <property type="entry name" value="LD_TPept_cat_dom"/>
</dbReference>
<evidence type="ECO:0000313" key="18">
    <source>
        <dbReference type="EMBL" id="RRQ01460.1"/>
    </source>
</evidence>
<dbReference type="RefSeq" id="WP_010274802.1">
    <property type="nucleotide sequence ID" value="NZ_CP066067.1"/>
</dbReference>
<dbReference type="AlphaFoldDB" id="A0A426Q287"/>
<dbReference type="UniPathway" id="UPA00219"/>
<dbReference type="CDD" id="cd16913">
    <property type="entry name" value="YkuD_like"/>
    <property type="match status" value="1"/>
</dbReference>
<comment type="pathway">
    <text evidence="1 13">Cell wall biogenesis; peptidoglycan biosynthesis.</text>
</comment>
<comment type="caution">
    <text evidence="18">The sequence shown here is derived from an EMBL/GenBank/DDBJ whole genome shotgun (WGS) entry which is preliminary data.</text>
</comment>
<dbReference type="Gene3D" id="2.40.440.10">
    <property type="entry name" value="L,D-transpeptidase catalytic domain-like"/>
    <property type="match status" value="1"/>
</dbReference>
<dbReference type="Proteomes" id="UP000276526">
    <property type="component" value="Unassembled WGS sequence"/>
</dbReference>
<keyword evidence="2" id="KW-1003">Cell membrane</keyword>
<gene>
    <name evidence="18" type="ORF">CXF42_10895</name>
    <name evidence="17" type="ORF">CXF48_10055</name>
</gene>
<keyword evidence="4 15" id="KW-0732">Signal</keyword>
<dbReference type="InterPro" id="IPR050979">
    <property type="entry name" value="LD-transpeptidase"/>
</dbReference>
<name>A0A426Q287_9CORY</name>
<dbReference type="GO" id="GO:0018104">
    <property type="term" value="P:peptidoglycan-protein cross-linking"/>
    <property type="evidence" value="ECO:0007669"/>
    <property type="project" value="TreeGrafter"/>
</dbReference>
<proteinExistence type="predicted"/>